<evidence type="ECO:0000256" key="1">
    <source>
        <dbReference type="SAM" id="MobiDB-lite"/>
    </source>
</evidence>
<evidence type="ECO:0000313" key="3">
    <source>
        <dbReference type="Proteomes" id="UP001177670"/>
    </source>
</evidence>
<dbReference type="Proteomes" id="UP001177670">
    <property type="component" value="Unassembled WGS sequence"/>
</dbReference>
<accession>A0AA40KP78</accession>
<feature type="region of interest" description="Disordered" evidence="1">
    <location>
        <begin position="68"/>
        <end position="110"/>
    </location>
</feature>
<name>A0AA40KP78_9HYME</name>
<comment type="caution">
    <text evidence="2">The sequence shown here is derived from an EMBL/GenBank/DDBJ whole genome shotgun (WGS) entry which is preliminary data.</text>
</comment>
<dbReference type="AlphaFoldDB" id="A0AA40KP78"/>
<proteinExistence type="predicted"/>
<protein>
    <submittedName>
        <fullName evidence="2">Uncharacterized protein</fullName>
    </submittedName>
</protein>
<keyword evidence="3" id="KW-1185">Reference proteome</keyword>
<gene>
    <name evidence="2" type="ORF">K0M31_004064</name>
</gene>
<feature type="compositionally biased region" description="Basic and acidic residues" evidence="1">
    <location>
        <begin position="79"/>
        <end position="92"/>
    </location>
</feature>
<dbReference type="EMBL" id="JAHYIQ010000012">
    <property type="protein sequence ID" value="KAK1127532.1"/>
    <property type="molecule type" value="Genomic_DNA"/>
</dbReference>
<organism evidence="2 3">
    <name type="scientific">Melipona bicolor</name>
    <dbReference type="NCBI Taxonomy" id="60889"/>
    <lineage>
        <taxon>Eukaryota</taxon>
        <taxon>Metazoa</taxon>
        <taxon>Ecdysozoa</taxon>
        <taxon>Arthropoda</taxon>
        <taxon>Hexapoda</taxon>
        <taxon>Insecta</taxon>
        <taxon>Pterygota</taxon>
        <taxon>Neoptera</taxon>
        <taxon>Endopterygota</taxon>
        <taxon>Hymenoptera</taxon>
        <taxon>Apocrita</taxon>
        <taxon>Aculeata</taxon>
        <taxon>Apoidea</taxon>
        <taxon>Anthophila</taxon>
        <taxon>Apidae</taxon>
        <taxon>Melipona</taxon>
    </lineage>
</organism>
<reference evidence="2" key="1">
    <citation type="submission" date="2021-10" db="EMBL/GenBank/DDBJ databases">
        <title>Melipona bicolor Genome sequencing and assembly.</title>
        <authorList>
            <person name="Araujo N.S."/>
            <person name="Arias M.C."/>
        </authorList>
    </citation>
    <scope>NUCLEOTIDE SEQUENCE</scope>
    <source>
        <strain evidence="2">USP_2M_L1-L4_2017</strain>
        <tissue evidence="2">Whole body</tissue>
    </source>
</reference>
<evidence type="ECO:0000313" key="2">
    <source>
        <dbReference type="EMBL" id="KAK1127532.1"/>
    </source>
</evidence>
<sequence length="195" mass="22587">MGRDAIIVRDARRSMRRECWNRETTNDERITTLKSRLWKNWEIKFSWKLPRVAREDVQRVVPLSRGSLQCTPGPRKRVRESYAARSEKSASRRKEKGRKCPGGREIGGKNIEREGQRRVVTVEQRELTRPAAKVSAIEPPAFRRSVIYDRAACKFHLASRNGLEKQRNEPAYSDEKAAYDSVSVHFAGTAVYERQ</sequence>